<comment type="similarity">
    <text evidence="3">Belongs to the MNN1/MNT family.</text>
</comment>
<proteinExistence type="inferred from homology"/>
<name>A0A6G1HK25_9PEZI</name>
<dbReference type="AlphaFoldDB" id="A0A6G1HK25"/>
<evidence type="ECO:0000256" key="7">
    <source>
        <dbReference type="ARBA" id="ARBA00022989"/>
    </source>
</evidence>
<dbReference type="InterPro" id="IPR029044">
    <property type="entry name" value="Nucleotide-diphossugar_trans"/>
</dbReference>
<dbReference type="PANTHER" id="PTHR31646">
    <property type="entry name" value="ALPHA-1,2-MANNOSYLTRANSFERASE MNN2"/>
    <property type="match status" value="1"/>
</dbReference>
<keyword evidence="11" id="KW-1185">Reference proteome</keyword>
<keyword evidence="8" id="KW-0333">Golgi apparatus</keyword>
<evidence type="ECO:0000313" key="10">
    <source>
        <dbReference type="EMBL" id="KAF2396360.1"/>
    </source>
</evidence>
<evidence type="ECO:0000256" key="2">
    <source>
        <dbReference type="ARBA" id="ARBA00004922"/>
    </source>
</evidence>
<evidence type="ECO:0000256" key="1">
    <source>
        <dbReference type="ARBA" id="ARBA00004323"/>
    </source>
</evidence>
<evidence type="ECO:0000256" key="5">
    <source>
        <dbReference type="ARBA" id="ARBA00022692"/>
    </source>
</evidence>
<dbReference type="PANTHER" id="PTHR31646:SF1">
    <property type="entry name" value="ALPHA-1,2-MANNOSYLTRANSFERASE MNN2"/>
    <property type="match status" value="1"/>
</dbReference>
<dbReference type="Gene3D" id="3.90.550.10">
    <property type="entry name" value="Spore Coat Polysaccharide Biosynthesis Protein SpsA, Chain A"/>
    <property type="match status" value="1"/>
</dbReference>
<keyword evidence="7" id="KW-1133">Transmembrane helix</keyword>
<evidence type="ECO:0000256" key="4">
    <source>
        <dbReference type="ARBA" id="ARBA00022679"/>
    </source>
</evidence>
<dbReference type="GO" id="GO:0046354">
    <property type="term" value="P:mannan biosynthetic process"/>
    <property type="evidence" value="ECO:0007669"/>
    <property type="project" value="TreeGrafter"/>
</dbReference>
<evidence type="ECO:0000256" key="6">
    <source>
        <dbReference type="ARBA" id="ARBA00022968"/>
    </source>
</evidence>
<dbReference type="OrthoDB" id="430354at2759"/>
<keyword evidence="6" id="KW-0735">Signal-anchor</keyword>
<dbReference type="EMBL" id="ML996707">
    <property type="protein sequence ID" value="KAF2396360.1"/>
    <property type="molecule type" value="Genomic_DNA"/>
</dbReference>
<evidence type="ECO:0000256" key="3">
    <source>
        <dbReference type="ARBA" id="ARBA00009105"/>
    </source>
</evidence>
<comment type="pathway">
    <text evidence="2">Protein modification; protein glycosylation.</text>
</comment>
<keyword evidence="4 10" id="KW-0808">Transferase</keyword>
<dbReference type="InterPro" id="IPR022751">
    <property type="entry name" value="Alpha_mannosyltransferase"/>
</dbReference>
<dbReference type="GO" id="GO:0000026">
    <property type="term" value="F:alpha-1,2-mannosyltransferase activity"/>
    <property type="evidence" value="ECO:0007669"/>
    <property type="project" value="TreeGrafter"/>
</dbReference>
<protein>
    <submittedName>
        <fullName evidence="10">Nucleotide-diphospho-sugar transferase</fullName>
    </submittedName>
</protein>
<evidence type="ECO:0000256" key="9">
    <source>
        <dbReference type="ARBA" id="ARBA00023136"/>
    </source>
</evidence>
<dbReference type="Pfam" id="PF11051">
    <property type="entry name" value="Mannosyl_trans3"/>
    <property type="match status" value="2"/>
</dbReference>
<sequence length="467" mass="50453">MRLTLPRLLLSALGLTIFTILYLSHPRLNAVYTYTYTPTPPPETSSPIISAFFQPWALLIHTTKPPISPLQIFWPAQNIPVTPSSPPRGPAAENHLDLSDADIASLRAAHATFRTALDQLDPSTISPFTGVGIVLVAGGEYFGPALVSLALLRQAGCDLPVEVFVADNSEYESALCEIELPALNARCVILSEYLTFSANSEGKTAHLAATHYQLKSLALLLSSFAEVLFLDSDSLPLLSPAALFASPAYTDTGLISWPDFWVRTEATAFYSVANISVPTDLPPASAEAGQLLVDKRRHLKTLLLAAYYNVWGPGWYYPLLSQGALGQGDKTTFEAAAVVLGMPYHRVQTPVRAVSRVVDGKERGSGMVQFAPGPEAGVAFLHANTPKMNAGHLVDEGDLVDGVGRHLRLWGGEEEQVALFGEDLERRVWGVLVEGGCRLEGVVEEWKGRGGVCGRLRGHWEAVFGGE</sequence>
<reference evidence="10" key="1">
    <citation type="journal article" date="2020" name="Stud. Mycol.">
        <title>101 Dothideomycetes genomes: a test case for predicting lifestyles and emergence of pathogens.</title>
        <authorList>
            <person name="Haridas S."/>
            <person name="Albert R."/>
            <person name="Binder M."/>
            <person name="Bloem J."/>
            <person name="Labutti K."/>
            <person name="Salamov A."/>
            <person name="Andreopoulos B."/>
            <person name="Baker S."/>
            <person name="Barry K."/>
            <person name="Bills G."/>
            <person name="Bluhm B."/>
            <person name="Cannon C."/>
            <person name="Castanera R."/>
            <person name="Culley D."/>
            <person name="Daum C."/>
            <person name="Ezra D."/>
            <person name="Gonzalez J."/>
            <person name="Henrissat B."/>
            <person name="Kuo A."/>
            <person name="Liang C."/>
            <person name="Lipzen A."/>
            <person name="Lutzoni F."/>
            <person name="Magnuson J."/>
            <person name="Mondo S."/>
            <person name="Nolan M."/>
            <person name="Ohm R."/>
            <person name="Pangilinan J."/>
            <person name="Park H.-J."/>
            <person name="Ramirez L."/>
            <person name="Alfaro M."/>
            <person name="Sun H."/>
            <person name="Tritt A."/>
            <person name="Yoshinaga Y."/>
            <person name="Zwiers L.-H."/>
            <person name="Turgeon B."/>
            <person name="Goodwin S."/>
            <person name="Spatafora J."/>
            <person name="Crous P."/>
            <person name="Grigoriev I."/>
        </authorList>
    </citation>
    <scope>NUCLEOTIDE SEQUENCE</scope>
    <source>
        <strain evidence="10">CBS 262.69</strain>
    </source>
</reference>
<dbReference type="Proteomes" id="UP000799640">
    <property type="component" value="Unassembled WGS sequence"/>
</dbReference>
<keyword evidence="5" id="KW-0812">Transmembrane</keyword>
<accession>A0A6G1HK25</accession>
<dbReference type="GO" id="GO:0000139">
    <property type="term" value="C:Golgi membrane"/>
    <property type="evidence" value="ECO:0007669"/>
    <property type="project" value="UniProtKB-SubCell"/>
</dbReference>
<dbReference type="SUPFAM" id="SSF53448">
    <property type="entry name" value="Nucleotide-diphospho-sugar transferases"/>
    <property type="match status" value="1"/>
</dbReference>
<evidence type="ECO:0000256" key="8">
    <source>
        <dbReference type="ARBA" id="ARBA00023034"/>
    </source>
</evidence>
<keyword evidence="9" id="KW-0472">Membrane</keyword>
<gene>
    <name evidence="10" type="ORF">EJ06DRAFT_585243</name>
</gene>
<comment type="subcellular location">
    <subcellularLocation>
        <location evidence="1">Golgi apparatus membrane</location>
        <topology evidence="1">Single-pass type II membrane protein</topology>
    </subcellularLocation>
</comment>
<evidence type="ECO:0000313" key="11">
    <source>
        <dbReference type="Proteomes" id="UP000799640"/>
    </source>
</evidence>
<organism evidence="10 11">
    <name type="scientific">Trichodelitschia bisporula</name>
    <dbReference type="NCBI Taxonomy" id="703511"/>
    <lineage>
        <taxon>Eukaryota</taxon>
        <taxon>Fungi</taxon>
        <taxon>Dikarya</taxon>
        <taxon>Ascomycota</taxon>
        <taxon>Pezizomycotina</taxon>
        <taxon>Dothideomycetes</taxon>
        <taxon>Dothideomycetes incertae sedis</taxon>
        <taxon>Phaeotrichales</taxon>
        <taxon>Phaeotrichaceae</taxon>
        <taxon>Trichodelitschia</taxon>
    </lineage>
</organism>